<keyword evidence="6" id="KW-0010">Activator</keyword>
<dbReference type="InterPro" id="IPR029431">
    <property type="entry name" value="TP53INP"/>
</dbReference>
<dbReference type="GO" id="GO:0045893">
    <property type="term" value="P:positive regulation of DNA-templated transcription"/>
    <property type="evidence" value="ECO:0000318"/>
    <property type="project" value="GO_Central"/>
</dbReference>
<dbReference type="HOGENOM" id="CLU_1379752_0_0_1"/>
<comment type="subcellular location">
    <subcellularLocation>
        <location evidence="2">Cytoplasm</location>
        <location evidence="2">Cytosol</location>
    </subcellularLocation>
    <subcellularLocation>
        <location evidence="1">Cytoplasmic vesicle</location>
        <location evidence="1">Autophagosome</location>
    </subcellularLocation>
    <subcellularLocation>
        <location evidence="10">Nucleus</location>
        <location evidence="10">Nuclear body</location>
    </subcellularLocation>
</comment>
<name>B3RV77_TRIAD</name>
<protein>
    <submittedName>
        <fullName evidence="11">Uncharacterized protein</fullName>
    </submittedName>
</protein>
<keyword evidence="7" id="KW-0804">Transcription</keyword>
<keyword evidence="8" id="KW-0539">Nucleus</keyword>
<dbReference type="GO" id="GO:0005634">
    <property type="term" value="C:nucleus"/>
    <property type="evidence" value="ECO:0000318"/>
    <property type="project" value="GO_Central"/>
</dbReference>
<keyword evidence="3" id="KW-0963">Cytoplasm</keyword>
<dbReference type="EMBL" id="DS985244">
    <property type="protein sequence ID" value="EDV25946.1"/>
    <property type="molecule type" value="Genomic_DNA"/>
</dbReference>
<evidence type="ECO:0000256" key="6">
    <source>
        <dbReference type="ARBA" id="ARBA00023159"/>
    </source>
</evidence>
<keyword evidence="4" id="KW-0072">Autophagy</keyword>
<dbReference type="FunCoup" id="B3RV77">
    <property type="interactions" value="247"/>
</dbReference>
<accession>B3RV77</accession>
<dbReference type="AlphaFoldDB" id="B3RV77"/>
<dbReference type="GO" id="GO:0000045">
    <property type="term" value="P:autophagosome assembly"/>
    <property type="evidence" value="ECO:0000318"/>
    <property type="project" value="GO_Central"/>
</dbReference>
<dbReference type="GO" id="GO:0016604">
    <property type="term" value="C:nuclear body"/>
    <property type="evidence" value="ECO:0007669"/>
    <property type="project" value="UniProtKB-SubCell"/>
</dbReference>
<organism evidence="11 12">
    <name type="scientific">Trichoplax adhaerens</name>
    <name type="common">Trichoplax reptans</name>
    <dbReference type="NCBI Taxonomy" id="10228"/>
    <lineage>
        <taxon>Eukaryota</taxon>
        <taxon>Metazoa</taxon>
        <taxon>Placozoa</taxon>
        <taxon>Uniplacotomia</taxon>
        <taxon>Trichoplacea</taxon>
        <taxon>Trichoplacidae</taxon>
        <taxon>Trichoplax</taxon>
    </lineage>
</organism>
<evidence type="ECO:0000313" key="12">
    <source>
        <dbReference type="Proteomes" id="UP000009022"/>
    </source>
</evidence>
<evidence type="ECO:0000256" key="10">
    <source>
        <dbReference type="ARBA" id="ARBA00034306"/>
    </source>
</evidence>
<dbReference type="KEGG" id="tad:TRIADDRAFT_55555"/>
<evidence type="ECO:0000256" key="7">
    <source>
        <dbReference type="ARBA" id="ARBA00023163"/>
    </source>
</evidence>
<reference evidence="11 12" key="1">
    <citation type="journal article" date="2008" name="Nature">
        <title>The Trichoplax genome and the nature of placozoans.</title>
        <authorList>
            <person name="Srivastava M."/>
            <person name="Begovic E."/>
            <person name="Chapman J."/>
            <person name="Putnam N.H."/>
            <person name="Hellsten U."/>
            <person name="Kawashima T."/>
            <person name="Kuo A."/>
            <person name="Mitros T."/>
            <person name="Salamov A."/>
            <person name="Carpenter M.L."/>
            <person name="Signorovitch A.Y."/>
            <person name="Moreno M.A."/>
            <person name="Kamm K."/>
            <person name="Grimwood J."/>
            <person name="Schmutz J."/>
            <person name="Shapiro H."/>
            <person name="Grigoriev I.V."/>
            <person name="Buss L.W."/>
            <person name="Schierwater B."/>
            <person name="Dellaporta S.L."/>
            <person name="Rokhsar D.S."/>
        </authorList>
    </citation>
    <scope>NUCLEOTIDE SEQUENCE [LARGE SCALE GENOMIC DNA]</scope>
    <source>
        <strain evidence="11 12">Grell-BS-1999</strain>
    </source>
</reference>
<dbReference type="CTD" id="6752700"/>
<proteinExistence type="predicted"/>
<evidence type="ECO:0000256" key="2">
    <source>
        <dbReference type="ARBA" id="ARBA00004514"/>
    </source>
</evidence>
<evidence type="ECO:0000256" key="4">
    <source>
        <dbReference type="ARBA" id="ARBA00023006"/>
    </source>
</evidence>
<dbReference type="Proteomes" id="UP000009022">
    <property type="component" value="Unassembled WGS sequence"/>
</dbReference>
<dbReference type="PANTHER" id="PTHR31671">
    <property type="entry name" value="DIABETES AND OBESITY REGULATED, ISOFORM G"/>
    <property type="match status" value="1"/>
</dbReference>
<keyword evidence="12" id="KW-1185">Reference proteome</keyword>
<evidence type="ECO:0000256" key="5">
    <source>
        <dbReference type="ARBA" id="ARBA00023015"/>
    </source>
</evidence>
<dbReference type="GO" id="GO:0031410">
    <property type="term" value="C:cytoplasmic vesicle"/>
    <property type="evidence" value="ECO:0007669"/>
    <property type="project" value="UniProtKB-KW"/>
</dbReference>
<dbReference type="OrthoDB" id="10041339at2759"/>
<dbReference type="InParanoid" id="B3RV77"/>
<gene>
    <name evidence="11" type="ORF">TRIADDRAFT_55555</name>
</gene>
<evidence type="ECO:0000313" key="11">
    <source>
        <dbReference type="EMBL" id="EDV25946.1"/>
    </source>
</evidence>
<dbReference type="STRING" id="10228.B3RV77"/>
<dbReference type="GeneID" id="6752700"/>
<evidence type="ECO:0000256" key="1">
    <source>
        <dbReference type="ARBA" id="ARBA00004419"/>
    </source>
</evidence>
<keyword evidence="9" id="KW-0968">Cytoplasmic vesicle</keyword>
<dbReference type="eggNOG" id="ENOG502QTG4">
    <property type="taxonomic scope" value="Eukaryota"/>
</dbReference>
<dbReference type="RefSeq" id="XP_002111979.1">
    <property type="nucleotide sequence ID" value="XM_002111943.1"/>
</dbReference>
<dbReference type="GO" id="GO:0005829">
    <property type="term" value="C:cytosol"/>
    <property type="evidence" value="ECO:0007669"/>
    <property type="project" value="UniProtKB-SubCell"/>
</dbReference>
<dbReference type="Pfam" id="PF14839">
    <property type="entry name" value="DOR"/>
    <property type="match status" value="1"/>
</dbReference>
<evidence type="ECO:0000256" key="3">
    <source>
        <dbReference type="ARBA" id="ARBA00022490"/>
    </source>
</evidence>
<keyword evidence="5" id="KW-0805">Transcription regulation</keyword>
<evidence type="ECO:0000256" key="9">
    <source>
        <dbReference type="ARBA" id="ARBA00023329"/>
    </source>
</evidence>
<dbReference type="PANTHER" id="PTHR31671:SF3">
    <property type="entry name" value="DIABETES AND OBESITY REGULATED, ISOFORM G"/>
    <property type="match status" value="1"/>
</dbReference>
<dbReference type="GO" id="GO:0005776">
    <property type="term" value="C:autophagosome"/>
    <property type="evidence" value="ECO:0000318"/>
    <property type="project" value="GO_Central"/>
</dbReference>
<sequence>MLWQSLSSYLWDQSSTEDASNHRVNVSLTEEDDWILVVKKENKDLEEVSNEDQLVKNRKEKESGWLLTPPPCFDGHVMEELSVSPFEDLLIEHPSMSIYRRIDSSASIRNNLDHDFAASLANSGDNNTHEDTHEQSRSRSIELYMDRELNKKSDRFNYIRKARDLNVKRSLTFSKANSRSYSNSWSRRHCFTNFSYRR</sequence>
<evidence type="ECO:0000256" key="8">
    <source>
        <dbReference type="ARBA" id="ARBA00023242"/>
    </source>
</evidence>